<dbReference type="EMBL" id="BFEA01000134">
    <property type="protein sequence ID" value="GBG70630.1"/>
    <property type="molecule type" value="Genomic_DNA"/>
</dbReference>
<evidence type="ECO:0000313" key="1">
    <source>
        <dbReference type="EMBL" id="GBG70630.1"/>
    </source>
</evidence>
<comment type="caution">
    <text evidence="1">The sequence shown here is derived from an EMBL/GenBank/DDBJ whole genome shotgun (WGS) entry which is preliminary data.</text>
</comment>
<protein>
    <submittedName>
        <fullName evidence="1">Uncharacterized protein</fullName>
    </submittedName>
</protein>
<keyword evidence="2" id="KW-1185">Reference proteome</keyword>
<gene>
    <name evidence="1" type="ORF">CBR_g7932</name>
</gene>
<name>A0A388KKQ2_CHABU</name>
<evidence type="ECO:0000313" key="2">
    <source>
        <dbReference type="Proteomes" id="UP000265515"/>
    </source>
</evidence>
<accession>A0A388KKQ2</accession>
<reference evidence="1 2" key="1">
    <citation type="journal article" date="2018" name="Cell">
        <title>The Chara Genome: Secondary Complexity and Implications for Plant Terrestrialization.</title>
        <authorList>
            <person name="Nishiyama T."/>
            <person name="Sakayama H."/>
            <person name="Vries J.D."/>
            <person name="Buschmann H."/>
            <person name="Saint-Marcoux D."/>
            <person name="Ullrich K.K."/>
            <person name="Haas F.B."/>
            <person name="Vanderstraeten L."/>
            <person name="Becker D."/>
            <person name="Lang D."/>
            <person name="Vosolsobe S."/>
            <person name="Rombauts S."/>
            <person name="Wilhelmsson P.K.I."/>
            <person name="Janitza P."/>
            <person name="Kern R."/>
            <person name="Heyl A."/>
            <person name="Rumpler F."/>
            <person name="Villalobos L.I.A.C."/>
            <person name="Clay J.M."/>
            <person name="Skokan R."/>
            <person name="Toyoda A."/>
            <person name="Suzuki Y."/>
            <person name="Kagoshima H."/>
            <person name="Schijlen E."/>
            <person name="Tajeshwar N."/>
            <person name="Catarino B."/>
            <person name="Hetherington A.J."/>
            <person name="Saltykova A."/>
            <person name="Bonnot C."/>
            <person name="Breuninger H."/>
            <person name="Symeonidi A."/>
            <person name="Radhakrishnan G.V."/>
            <person name="Van Nieuwerburgh F."/>
            <person name="Deforce D."/>
            <person name="Chang C."/>
            <person name="Karol K.G."/>
            <person name="Hedrich R."/>
            <person name="Ulvskov P."/>
            <person name="Glockner G."/>
            <person name="Delwiche C.F."/>
            <person name="Petrasek J."/>
            <person name="Van de Peer Y."/>
            <person name="Friml J."/>
            <person name="Beilby M."/>
            <person name="Dolan L."/>
            <person name="Kohara Y."/>
            <person name="Sugano S."/>
            <person name="Fujiyama A."/>
            <person name="Delaux P.-M."/>
            <person name="Quint M."/>
            <person name="TheiBen G."/>
            <person name="Hagemann M."/>
            <person name="Harholt J."/>
            <person name="Dunand C."/>
            <person name="Zachgo S."/>
            <person name="Langdale J."/>
            <person name="Maumus F."/>
            <person name="Straeten D.V.D."/>
            <person name="Gould S.B."/>
            <person name="Rensing S.A."/>
        </authorList>
    </citation>
    <scope>NUCLEOTIDE SEQUENCE [LARGE SCALE GENOMIC DNA]</scope>
    <source>
        <strain evidence="1 2">S276</strain>
    </source>
</reference>
<proteinExistence type="predicted"/>
<dbReference type="Proteomes" id="UP000265515">
    <property type="component" value="Unassembled WGS sequence"/>
</dbReference>
<sequence length="346" mass="35905">MALAGDLQHAAAHWISTLHDGRHRLLQMVAALSSPAPELMEVVGGATSLIRWVESTMELMLEVVWGLEQGPDPMLDLLLDHRQMDDLISQCYELLDEGQVQGTALVNCLGGALPVSMAAPDQLLVIHSGKAAQGAALVESLGGELSVNSAAYGQSPITQSVTTSTTGSHIFTTIPTTTSISTTTAPVCSTEISNELGAFSMHMVAPACTLINQSSSSLTFNKMTDAPVGINEISNNLGAVSLQTSAPACITTPSSETGGFCNHASSSPSTVSVIPPAAGELLIVLQKAPLTLPPSPSSIASVVATLVMEAFHDLGCSSPIRETTGYLPSGKLAMRTVTPWSSSSRV</sequence>
<dbReference type="Gramene" id="GBG70630">
    <property type="protein sequence ID" value="GBG70630"/>
    <property type="gene ID" value="CBR_g7932"/>
</dbReference>
<organism evidence="1 2">
    <name type="scientific">Chara braunii</name>
    <name type="common">Braun's stonewort</name>
    <dbReference type="NCBI Taxonomy" id="69332"/>
    <lineage>
        <taxon>Eukaryota</taxon>
        <taxon>Viridiplantae</taxon>
        <taxon>Streptophyta</taxon>
        <taxon>Charophyceae</taxon>
        <taxon>Charales</taxon>
        <taxon>Characeae</taxon>
        <taxon>Chara</taxon>
    </lineage>
</organism>
<dbReference type="AlphaFoldDB" id="A0A388KKQ2"/>